<feature type="transmembrane region" description="Helical" evidence="2">
    <location>
        <begin position="140"/>
        <end position="158"/>
    </location>
</feature>
<sequence length="217" mass="23826">MSERPAPLIIAADRRPSFEVRGDVSRTIGRASGEAASGARGKKAVTRPPGAGLTLRERRIKKILLKELEKLKKGEGGGGLSYAEKQKLEKTLDVGFIDAELAKMDQFDRRMKLLRNWAAIPVIVIAVAATAWNLASGQPFDAIFPALWPALIGFSLLMQAKANKRKRWIYEALRELSDADDLDVQLPESVALADLLIDRIVEAEDATSGVPLRRTRA</sequence>
<organism evidence="3 4">
    <name type="scientific">Rubricoccus marinus</name>
    <dbReference type="NCBI Taxonomy" id="716817"/>
    <lineage>
        <taxon>Bacteria</taxon>
        <taxon>Pseudomonadati</taxon>
        <taxon>Rhodothermota</taxon>
        <taxon>Rhodothermia</taxon>
        <taxon>Rhodothermales</taxon>
        <taxon>Rubricoccaceae</taxon>
        <taxon>Rubricoccus</taxon>
    </lineage>
</organism>
<keyword evidence="2" id="KW-0472">Membrane</keyword>
<evidence type="ECO:0000313" key="4">
    <source>
        <dbReference type="Proteomes" id="UP000216446"/>
    </source>
</evidence>
<comment type="caution">
    <text evidence="3">The sequence shown here is derived from an EMBL/GenBank/DDBJ whole genome shotgun (WGS) entry which is preliminary data.</text>
</comment>
<protein>
    <submittedName>
        <fullName evidence="3">Uncharacterized protein</fullName>
    </submittedName>
</protein>
<evidence type="ECO:0000256" key="2">
    <source>
        <dbReference type="SAM" id="Phobius"/>
    </source>
</evidence>
<dbReference type="RefSeq" id="WP_094548812.1">
    <property type="nucleotide sequence ID" value="NZ_MQWB01000001.1"/>
</dbReference>
<dbReference type="Proteomes" id="UP000216446">
    <property type="component" value="Unassembled WGS sequence"/>
</dbReference>
<feature type="region of interest" description="Disordered" evidence="1">
    <location>
        <begin position="29"/>
        <end position="49"/>
    </location>
</feature>
<feature type="transmembrane region" description="Helical" evidence="2">
    <location>
        <begin position="113"/>
        <end position="134"/>
    </location>
</feature>
<evidence type="ECO:0000256" key="1">
    <source>
        <dbReference type="SAM" id="MobiDB-lite"/>
    </source>
</evidence>
<keyword evidence="2" id="KW-1133">Transmembrane helix</keyword>
<dbReference type="AlphaFoldDB" id="A0A259U0U5"/>
<proteinExistence type="predicted"/>
<reference evidence="3 4" key="1">
    <citation type="submission" date="2016-11" db="EMBL/GenBank/DDBJ databases">
        <title>Study of marine rhodopsin-containing bacteria.</title>
        <authorList>
            <person name="Yoshizawa S."/>
            <person name="Kumagai Y."/>
            <person name="Kogure K."/>
        </authorList>
    </citation>
    <scope>NUCLEOTIDE SEQUENCE [LARGE SCALE GENOMIC DNA]</scope>
    <source>
        <strain evidence="3 4">SG-29</strain>
    </source>
</reference>
<name>A0A259U0U5_9BACT</name>
<gene>
    <name evidence="3" type="ORF">BSZ36_10905</name>
</gene>
<dbReference type="InParanoid" id="A0A259U0U5"/>
<dbReference type="EMBL" id="MQWB01000001">
    <property type="protein sequence ID" value="OZC03444.1"/>
    <property type="molecule type" value="Genomic_DNA"/>
</dbReference>
<keyword evidence="4" id="KW-1185">Reference proteome</keyword>
<keyword evidence="2" id="KW-0812">Transmembrane</keyword>
<evidence type="ECO:0000313" key="3">
    <source>
        <dbReference type="EMBL" id="OZC03444.1"/>
    </source>
</evidence>
<feature type="compositionally biased region" description="Low complexity" evidence="1">
    <location>
        <begin position="29"/>
        <end position="39"/>
    </location>
</feature>
<accession>A0A259U0U5</accession>